<evidence type="ECO:0000256" key="6">
    <source>
        <dbReference type="ARBA" id="ARBA00023204"/>
    </source>
</evidence>
<protein>
    <submittedName>
        <fullName evidence="8">Multidrug MFS transporter</fullName>
    </submittedName>
</protein>
<evidence type="ECO:0000256" key="1">
    <source>
        <dbReference type="ARBA" id="ARBA00022722"/>
    </source>
</evidence>
<keyword evidence="9" id="KW-1185">Reference proteome</keyword>
<dbReference type="GO" id="GO:1901255">
    <property type="term" value="P:nucleotide-excision repair involved in interstrand cross-link repair"/>
    <property type="evidence" value="ECO:0007669"/>
    <property type="project" value="TreeGrafter"/>
</dbReference>
<dbReference type="SMART" id="SM00891">
    <property type="entry name" value="ERCC4"/>
    <property type="match status" value="1"/>
</dbReference>
<evidence type="ECO:0000256" key="5">
    <source>
        <dbReference type="ARBA" id="ARBA00023125"/>
    </source>
</evidence>
<evidence type="ECO:0000259" key="7">
    <source>
        <dbReference type="SMART" id="SM00891"/>
    </source>
</evidence>
<dbReference type="SUPFAM" id="SSF52980">
    <property type="entry name" value="Restriction endonuclease-like"/>
    <property type="match status" value="1"/>
</dbReference>
<dbReference type="GO" id="GO:0003684">
    <property type="term" value="F:damaged DNA binding"/>
    <property type="evidence" value="ECO:0007669"/>
    <property type="project" value="TreeGrafter"/>
</dbReference>
<keyword evidence="4" id="KW-0378">Hydrolase</keyword>
<dbReference type="AlphaFoldDB" id="A0A0U3EBH7"/>
<keyword evidence="1" id="KW-0540">Nuclease</keyword>
<dbReference type="OrthoDB" id="121419at2157"/>
<name>A0A0U3EBH7_9CREN</name>
<keyword evidence="5" id="KW-0238">DNA-binding</keyword>
<dbReference type="Gene3D" id="3.40.50.10130">
    <property type="match status" value="1"/>
</dbReference>
<keyword evidence="3" id="KW-0227">DNA damage</keyword>
<keyword evidence="6" id="KW-0234">DNA repair</keyword>
<dbReference type="GO" id="GO:0000724">
    <property type="term" value="P:double-strand break repair via homologous recombination"/>
    <property type="evidence" value="ECO:0007669"/>
    <property type="project" value="TreeGrafter"/>
</dbReference>
<dbReference type="GO" id="GO:0003697">
    <property type="term" value="F:single-stranded DNA binding"/>
    <property type="evidence" value="ECO:0007669"/>
    <property type="project" value="TreeGrafter"/>
</dbReference>
<evidence type="ECO:0000256" key="2">
    <source>
        <dbReference type="ARBA" id="ARBA00022759"/>
    </source>
</evidence>
<dbReference type="Gene3D" id="1.10.150.20">
    <property type="entry name" value="5' to 3' exonuclease, C-terminal subdomain"/>
    <property type="match status" value="1"/>
</dbReference>
<dbReference type="CDD" id="cd20075">
    <property type="entry name" value="XPF_nuclease_XPF_arch"/>
    <property type="match status" value="1"/>
</dbReference>
<dbReference type="PANTHER" id="PTHR10150">
    <property type="entry name" value="DNA REPAIR ENDONUCLEASE XPF"/>
    <property type="match status" value="1"/>
</dbReference>
<proteinExistence type="predicted"/>
<evidence type="ECO:0000313" key="8">
    <source>
        <dbReference type="EMBL" id="ALU11811.1"/>
    </source>
</evidence>
<dbReference type="InterPro" id="IPR011335">
    <property type="entry name" value="Restrct_endonuc-II-like"/>
</dbReference>
<dbReference type="KEGG" id="iis:EYM_04945"/>
<dbReference type="STRING" id="940295.EYM_04945"/>
<dbReference type="EMBL" id="CP006867">
    <property type="protein sequence ID" value="ALU11811.1"/>
    <property type="molecule type" value="Genomic_DNA"/>
</dbReference>
<dbReference type="Pfam" id="PF02732">
    <property type="entry name" value="ERCC4"/>
    <property type="match status" value="1"/>
</dbReference>
<reference evidence="8 9" key="1">
    <citation type="submission" date="2013-11" db="EMBL/GenBank/DDBJ databases">
        <title>Comparative genomics of Ignicoccus.</title>
        <authorList>
            <person name="Podar M."/>
        </authorList>
    </citation>
    <scope>NUCLEOTIDE SEQUENCE [LARGE SCALE GENOMIC DNA]</scope>
    <source>
        <strain evidence="8 9">DSM 13165</strain>
    </source>
</reference>
<sequence length="217" mass="24687">MLRIYVDIREKNSELPKLLLKNGIVITWEQLPVADYVISEKVAIERKTVRDLINSLKDGRLFDQAKRLKEAFERPFFLIEGDWRALKFSKAGHGVPSAIASLQYDFQIGVLYAPTVEDAARVIAFLTRREQEGNKRRVPVKVQGKPPLNKLEDWQRFLVQCLPGIGPALAERLLSRFGSVRAVYNASEVELARVEGISESKAKEIVKILTSPWRKTS</sequence>
<dbReference type="InterPro" id="IPR006166">
    <property type="entry name" value="ERCC4_domain"/>
</dbReference>
<accession>A0A0U3EBH7</accession>
<dbReference type="InterPro" id="IPR010994">
    <property type="entry name" value="RuvA_2-like"/>
</dbReference>
<evidence type="ECO:0000256" key="3">
    <source>
        <dbReference type="ARBA" id="ARBA00022763"/>
    </source>
</evidence>
<dbReference type="Pfam" id="PF14520">
    <property type="entry name" value="HHH_5"/>
    <property type="match status" value="1"/>
</dbReference>
<dbReference type="SUPFAM" id="SSF47781">
    <property type="entry name" value="RuvA domain 2-like"/>
    <property type="match status" value="1"/>
</dbReference>
<keyword evidence="2" id="KW-0255">Endonuclease</keyword>
<organism evidence="8 9">
    <name type="scientific">Ignicoccus islandicus DSM 13165</name>
    <dbReference type="NCBI Taxonomy" id="940295"/>
    <lineage>
        <taxon>Archaea</taxon>
        <taxon>Thermoproteota</taxon>
        <taxon>Thermoprotei</taxon>
        <taxon>Desulfurococcales</taxon>
        <taxon>Desulfurococcaceae</taxon>
        <taxon>Ignicoccus</taxon>
    </lineage>
</organism>
<gene>
    <name evidence="8" type="ORF">EYM_04945</name>
</gene>
<dbReference type="GO" id="GO:0000014">
    <property type="term" value="F:single-stranded DNA endodeoxyribonuclease activity"/>
    <property type="evidence" value="ECO:0007669"/>
    <property type="project" value="TreeGrafter"/>
</dbReference>
<dbReference type="GeneID" id="30680376"/>
<dbReference type="RefSeq" id="WP_075049919.1">
    <property type="nucleotide sequence ID" value="NZ_CP006867.1"/>
</dbReference>
<evidence type="ECO:0000313" key="9">
    <source>
        <dbReference type="Proteomes" id="UP000060778"/>
    </source>
</evidence>
<dbReference type="Proteomes" id="UP000060778">
    <property type="component" value="Chromosome"/>
</dbReference>
<evidence type="ECO:0000256" key="4">
    <source>
        <dbReference type="ARBA" id="ARBA00022801"/>
    </source>
</evidence>
<feature type="domain" description="ERCC4" evidence="7">
    <location>
        <begin position="3"/>
        <end position="83"/>
    </location>
</feature>
<dbReference type="PANTHER" id="PTHR10150:SF0">
    <property type="entry name" value="DNA REPAIR ENDONUCLEASE XPF"/>
    <property type="match status" value="1"/>
</dbReference>